<evidence type="ECO:0000256" key="2">
    <source>
        <dbReference type="ARBA" id="ARBA00022676"/>
    </source>
</evidence>
<dbReference type="InterPro" id="IPR002213">
    <property type="entry name" value="UDP_glucos_trans"/>
</dbReference>
<keyword evidence="4" id="KW-0812">Transmembrane</keyword>
<organism evidence="5 6">
    <name type="scientific">Cardiocondyla obscurior</name>
    <dbReference type="NCBI Taxonomy" id="286306"/>
    <lineage>
        <taxon>Eukaryota</taxon>
        <taxon>Metazoa</taxon>
        <taxon>Ecdysozoa</taxon>
        <taxon>Arthropoda</taxon>
        <taxon>Hexapoda</taxon>
        <taxon>Insecta</taxon>
        <taxon>Pterygota</taxon>
        <taxon>Neoptera</taxon>
        <taxon>Endopterygota</taxon>
        <taxon>Hymenoptera</taxon>
        <taxon>Apocrita</taxon>
        <taxon>Aculeata</taxon>
        <taxon>Formicoidea</taxon>
        <taxon>Formicidae</taxon>
        <taxon>Myrmicinae</taxon>
        <taxon>Cardiocondyla</taxon>
    </lineage>
</organism>
<evidence type="ECO:0008006" key="7">
    <source>
        <dbReference type="Google" id="ProtNLM"/>
    </source>
</evidence>
<name>A0AAW2GCS6_9HYME</name>
<evidence type="ECO:0000256" key="1">
    <source>
        <dbReference type="ARBA" id="ARBA00009995"/>
    </source>
</evidence>
<dbReference type="PANTHER" id="PTHR48043:SF145">
    <property type="entry name" value="FI06409P-RELATED"/>
    <property type="match status" value="1"/>
</dbReference>
<accession>A0AAW2GCS6</accession>
<dbReference type="AlphaFoldDB" id="A0AAW2GCS6"/>
<evidence type="ECO:0000256" key="4">
    <source>
        <dbReference type="SAM" id="Phobius"/>
    </source>
</evidence>
<evidence type="ECO:0000313" key="6">
    <source>
        <dbReference type="Proteomes" id="UP001430953"/>
    </source>
</evidence>
<comment type="similarity">
    <text evidence="1">Belongs to the UDP-glycosyltransferase family.</text>
</comment>
<evidence type="ECO:0000313" key="5">
    <source>
        <dbReference type="EMBL" id="KAL0125378.1"/>
    </source>
</evidence>
<dbReference type="SUPFAM" id="SSF53756">
    <property type="entry name" value="UDP-Glycosyltransferase/glycogen phosphorylase"/>
    <property type="match status" value="1"/>
</dbReference>
<keyword evidence="4" id="KW-0472">Membrane</keyword>
<comment type="caution">
    <text evidence="5">The sequence shown here is derived from an EMBL/GenBank/DDBJ whole genome shotgun (WGS) entry which is preliminary data.</text>
</comment>
<dbReference type="InterPro" id="IPR050271">
    <property type="entry name" value="UDP-glycosyltransferase"/>
</dbReference>
<dbReference type="GO" id="GO:0008194">
    <property type="term" value="F:UDP-glycosyltransferase activity"/>
    <property type="evidence" value="ECO:0007669"/>
    <property type="project" value="InterPro"/>
</dbReference>
<keyword evidence="4" id="KW-1133">Transmembrane helix</keyword>
<keyword evidence="2" id="KW-0328">Glycosyltransferase</keyword>
<dbReference type="PANTHER" id="PTHR48043">
    <property type="entry name" value="EG:EG0003.4 PROTEIN-RELATED"/>
    <property type="match status" value="1"/>
</dbReference>
<dbReference type="EMBL" id="JADYXP020000004">
    <property type="protein sequence ID" value="KAL0125378.1"/>
    <property type="molecule type" value="Genomic_DNA"/>
</dbReference>
<protein>
    <recommendedName>
        <fullName evidence="7">Glucuronosyltransferase</fullName>
    </recommendedName>
</protein>
<keyword evidence="3" id="KW-0808">Transferase</keyword>
<keyword evidence="6" id="KW-1185">Reference proteome</keyword>
<gene>
    <name evidence="5" type="ORF">PUN28_004489</name>
</gene>
<feature type="transmembrane region" description="Helical" evidence="4">
    <location>
        <begin position="90"/>
        <end position="115"/>
    </location>
</feature>
<evidence type="ECO:0000256" key="3">
    <source>
        <dbReference type="ARBA" id="ARBA00022679"/>
    </source>
</evidence>
<sequence length="128" mass="15145">MAHVVKKGLALEIKMEEFSYKQFSSSLKEILSNKSYTETARKISLQFKDRPMPPIEEAVYWVEHTIRHDLDFLKTGAIELTWYQYLLLDVALIFISILLFVIWFSYKLIVCLLSTKKKAHIVRMKKMK</sequence>
<reference evidence="5 6" key="1">
    <citation type="submission" date="2023-03" db="EMBL/GenBank/DDBJ databases">
        <title>High recombination rates correlate with genetic variation in Cardiocondyla obscurior ants.</title>
        <authorList>
            <person name="Errbii M."/>
        </authorList>
    </citation>
    <scope>NUCLEOTIDE SEQUENCE [LARGE SCALE GENOMIC DNA]</scope>
    <source>
        <strain evidence="5">Alpha-2009</strain>
        <tissue evidence="5">Whole body</tissue>
    </source>
</reference>
<proteinExistence type="inferred from homology"/>
<dbReference type="Proteomes" id="UP001430953">
    <property type="component" value="Unassembled WGS sequence"/>
</dbReference>
<dbReference type="Pfam" id="PF00201">
    <property type="entry name" value="UDPGT"/>
    <property type="match status" value="1"/>
</dbReference>